<dbReference type="Gene3D" id="1.10.357.10">
    <property type="entry name" value="Tetracycline Repressor, domain 2"/>
    <property type="match status" value="1"/>
</dbReference>
<sequence length="241" mass="26707">MLDDTADRIKRVSRRLFAQRGIDGVSVRDIVSAAGARNNGSVHYYFGSKEALVRELVADGAKLVDERRLQALSEFEQSGKAVELRDILQILVMSTIAADGEGDDHSYVRFITVLQMSHRKLFVEALENRWTVGFRRCHAHLKRLLPDIPEPLLKQRLTFLSLYLGAVIAEREANLDQRKRGNKWWGSRTAIDNLLDTAIALLSSPPSTATLAEAARREQGGAGGLSEQAAINPLLFSADSI</sequence>
<keyword evidence="2 4" id="KW-0238">DNA-binding</keyword>
<dbReference type="RefSeq" id="WP_188608577.1">
    <property type="nucleotide sequence ID" value="NZ_BMGG01000002.1"/>
</dbReference>
<accession>A0A916U282</accession>
<dbReference type="PANTHER" id="PTHR30055:SF234">
    <property type="entry name" value="HTH-TYPE TRANSCRIPTIONAL REGULATOR BETI"/>
    <property type="match status" value="1"/>
</dbReference>
<dbReference type="Proteomes" id="UP000637002">
    <property type="component" value="Unassembled WGS sequence"/>
</dbReference>
<evidence type="ECO:0000256" key="1">
    <source>
        <dbReference type="ARBA" id="ARBA00023015"/>
    </source>
</evidence>
<keyword evidence="3" id="KW-0804">Transcription</keyword>
<dbReference type="InterPro" id="IPR001647">
    <property type="entry name" value="HTH_TetR"/>
</dbReference>
<proteinExistence type="predicted"/>
<dbReference type="PANTHER" id="PTHR30055">
    <property type="entry name" value="HTH-TYPE TRANSCRIPTIONAL REGULATOR RUTR"/>
    <property type="match status" value="1"/>
</dbReference>
<gene>
    <name evidence="6" type="ORF">GCM10010994_15890</name>
</gene>
<evidence type="ECO:0000256" key="4">
    <source>
        <dbReference type="PROSITE-ProRule" id="PRU00335"/>
    </source>
</evidence>
<evidence type="ECO:0000313" key="6">
    <source>
        <dbReference type="EMBL" id="GGC57736.1"/>
    </source>
</evidence>
<evidence type="ECO:0000256" key="2">
    <source>
        <dbReference type="ARBA" id="ARBA00023125"/>
    </source>
</evidence>
<reference evidence="6" key="1">
    <citation type="journal article" date="2014" name="Int. J. Syst. Evol. Microbiol.">
        <title>Complete genome sequence of Corynebacterium casei LMG S-19264T (=DSM 44701T), isolated from a smear-ripened cheese.</title>
        <authorList>
            <consortium name="US DOE Joint Genome Institute (JGI-PGF)"/>
            <person name="Walter F."/>
            <person name="Albersmeier A."/>
            <person name="Kalinowski J."/>
            <person name="Ruckert C."/>
        </authorList>
    </citation>
    <scope>NUCLEOTIDE SEQUENCE</scope>
    <source>
        <strain evidence="6">CGMCC 1.12919</strain>
    </source>
</reference>
<name>A0A916U282_9HYPH</name>
<dbReference type="Pfam" id="PF00440">
    <property type="entry name" value="TetR_N"/>
    <property type="match status" value="1"/>
</dbReference>
<dbReference type="InterPro" id="IPR009057">
    <property type="entry name" value="Homeodomain-like_sf"/>
</dbReference>
<dbReference type="EMBL" id="BMGG01000002">
    <property type="protein sequence ID" value="GGC57736.1"/>
    <property type="molecule type" value="Genomic_DNA"/>
</dbReference>
<dbReference type="PROSITE" id="PS50977">
    <property type="entry name" value="HTH_TETR_2"/>
    <property type="match status" value="1"/>
</dbReference>
<keyword evidence="1" id="KW-0805">Transcription regulation</keyword>
<dbReference type="InterPro" id="IPR050109">
    <property type="entry name" value="HTH-type_TetR-like_transc_reg"/>
</dbReference>
<comment type="caution">
    <text evidence="6">The sequence shown here is derived from an EMBL/GenBank/DDBJ whole genome shotgun (WGS) entry which is preliminary data.</text>
</comment>
<dbReference type="GO" id="GO:0003700">
    <property type="term" value="F:DNA-binding transcription factor activity"/>
    <property type="evidence" value="ECO:0007669"/>
    <property type="project" value="TreeGrafter"/>
</dbReference>
<feature type="DNA-binding region" description="H-T-H motif" evidence="4">
    <location>
        <begin position="27"/>
        <end position="46"/>
    </location>
</feature>
<evidence type="ECO:0000313" key="7">
    <source>
        <dbReference type="Proteomes" id="UP000637002"/>
    </source>
</evidence>
<organism evidence="6 7">
    <name type="scientific">Chelatococcus reniformis</name>
    <dbReference type="NCBI Taxonomy" id="1494448"/>
    <lineage>
        <taxon>Bacteria</taxon>
        <taxon>Pseudomonadati</taxon>
        <taxon>Pseudomonadota</taxon>
        <taxon>Alphaproteobacteria</taxon>
        <taxon>Hyphomicrobiales</taxon>
        <taxon>Chelatococcaceae</taxon>
        <taxon>Chelatococcus</taxon>
    </lineage>
</organism>
<reference evidence="6" key="2">
    <citation type="submission" date="2020-09" db="EMBL/GenBank/DDBJ databases">
        <authorList>
            <person name="Sun Q."/>
            <person name="Zhou Y."/>
        </authorList>
    </citation>
    <scope>NUCLEOTIDE SEQUENCE</scope>
    <source>
        <strain evidence="6">CGMCC 1.12919</strain>
    </source>
</reference>
<protein>
    <submittedName>
        <fullName evidence="6">Transcriptional regulator, TetR family protein</fullName>
    </submittedName>
</protein>
<evidence type="ECO:0000259" key="5">
    <source>
        <dbReference type="PROSITE" id="PS50977"/>
    </source>
</evidence>
<evidence type="ECO:0000256" key="3">
    <source>
        <dbReference type="ARBA" id="ARBA00023163"/>
    </source>
</evidence>
<feature type="domain" description="HTH tetR-type" evidence="5">
    <location>
        <begin position="3"/>
        <end position="64"/>
    </location>
</feature>
<keyword evidence="7" id="KW-1185">Reference proteome</keyword>
<dbReference type="GO" id="GO:0000976">
    <property type="term" value="F:transcription cis-regulatory region binding"/>
    <property type="evidence" value="ECO:0007669"/>
    <property type="project" value="TreeGrafter"/>
</dbReference>
<dbReference type="SUPFAM" id="SSF46689">
    <property type="entry name" value="Homeodomain-like"/>
    <property type="match status" value="1"/>
</dbReference>
<dbReference type="AlphaFoldDB" id="A0A916U282"/>